<protein>
    <submittedName>
        <fullName evidence="1">17865_t:CDS:1</fullName>
    </submittedName>
</protein>
<proteinExistence type="predicted"/>
<dbReference type="Proteomes" id="UP000789366">
    <property type="component" value="Unassembled WGS sequence"/>
</dbReference>
<accession>A0ACA9KLI6</accession>
<keyword evidence="2" id="KW-1185">Reference proteome</keyword>
<organism evidence="1 2">
    <name type="scientific">Cetraspora pellucida</name>
    <dbReference type="NCBI Taxonomy" id="1433469"/>
    <lineage>
        <taxon>Eukaryota</taxon>
        <taxon>Fungi</taxon>
        <taxon>Fungi incertae sedis</taxon>
        <taxon>Mucoromycota</taxon>
        <taxon>Glomeromycotina</taxon>
        <taxon>Glomeromycetes</taxon>
        <taxon>Diversisporales</taxon>
        <taxon>Gigasporaceae</taxon>
        <taxon>Cetraspora</taxon>
    </lineage>
</organism>
<evidence type="ECO:0000313" key="1">
    <source>
        <dbReference type="EMBL" id="CAG8480889.1"/>
    </source>
</evidence>
<evidence type="ECO:0000313" key="2">
    <source>
        <dbReference type="Proteomes" id="UP000789366"/>
    </source>
</evidence>
<comment type="caution">
    <text evidence="1">The sequence shown here is derived from an EMBL/GenBank/DDBJ whole genome shotgun (WGS) entry which is preliminary data.</text>
</comment>
<dbReference type="EMBL" id="CAJVPW010001316">
    <property type="protein sequence ID" value="CAG8480889.1"/>
    <property type="molecule type" value="Genomic_DNA"/>
</dbReference>
<sequence length="194" mass="22990">MCLKVSSRCKKTANRRIRKVSIGFINYIVTKQYEHENRRSIAQQQRRKRERTDRLLTRNSIAITTRASNLYDSYDTRRKYFGHMNVECIHCKAFHWLDERLTKLSSKNPRFGKCCQNKKVILSLLHDPSLYLKQLFECDDDEENRLNKDLSVYLHYNDVNDKHCYNLPTANEIAVILPGDELSPEAMHDIIIRL</sequence>
<gene>
    <name evidence="1" type="ORF">SPELUC_LOCUS2121</name>
</gene>
<name>A0ACA9KLI6_9GLOM</name>
<reference evidence="1" key="1">
    <citation type="submission" date="2021-06" db="EMBL/GenBank/DDBJ databases">
        <authorList>
            <person name="Kallberg Y."/>
            <person name="Tangrot J."/>
            <person name="Rosling A."/>
        </authorList>
    </citation>
    <scope>NUCLEOTIDE SEQUENCE</scope>
    <source>
        <strain evidence="1">28 12/20/2015</strain>
    </source>
</reference>